<evidence type="ECO:0000313" key="1">
    <source>
        <dbReference type="EMBL" id="GFQ93752.1"/>
    </source>
</evidence>
<evidence type="ECO:0000313" key="2">
    <source>
        <dbReference type="Proteomes" id="UP000887116"/>
    </source>
</evidence>
<keyword evidence="2" id="KW-1185">Reference proteome</keyword>
<dbReference type="OrthoDB" id="10459347at2759"/>
<name>A0A8X6IG08_TRICU</name>
<gene>
    <name evidence="1" type="ORF">TNCT_650651</name>
</gene>
<reference evidence="1" key="1">
    <citation type="submission" date="2020-07" db="EMBL/GenBank/DDBJ databases">
        <title>Multicomponent nature underlies the extraordinary mechanical properties of spider dragline silk.</title>
        <authorList>
            <person name="Kono N."/>
            <person name="Nakamura H."/>
            <person name="Mori M."/>
            <person name="Yoshida Y."/>
            <person name="Ohtoshi R."/>
            <person name="Malay A.D."/>
            <person name="Moran D.A.P."/>
            <person name="Tomita M."/>
            <person name="Numata K."/>
            <person name="Arakawa K."/>
        </authorList>
    </citation>
    <scope>NUCLEOTIDE SEQUENCE</scope>
</reference>
<dbReference type="Proteomes" id="UP000887116">
    <property type="component" value="Unassembled WGS sequence"/>
</dbReference>
<accession>A0A8X6IG08</accession>
<dbReference type="EMBL" id="BMAO01004305">
    <property type="protein sequence ID" value="GFQ93752.1"/>
    <property type="molecule type" value="Genomic_DNA"/>
</dbReference>
<proteinExistence type="predicted"/>
<dbReference type="AlphaFoldDB" id="A0A8X6IG08"/>
<sequence length="83" mass="9261">MAACRRKRMVTPDEIEKILINKEFPDANTDDEDGNNLQKHGLARDGEKTMVKNSINVTNENISIEIGLKVSCEGFQAGRILSE</sequence>
<protein>
    <submittedName>
        <fullName evidence="1">Uncharacterized protein</fullName>
    </submittedName>
</protein>
<organism evidence="1 2">
    <name type="scientific">Trichonephila clavata</name>
    <name type="common">Joro spider</name>
    <name type="synonym">Nephila clavata</name>
    <dbReference type="NCBI Taxonomy" id="2740835"/>
    <lineage>
        <taxon>Eukaryota</taxon>
        <taxon>Metazoa</taxon>
        <taxon>Ecdysozoa</taxon>
        <taxon>Arthropoda</taxon>
        <taxon>Chelicerata</taxon>
        <taxon>Arachnida</taxon>
        <taxon>Araneae</taxon>
        <taxon>Araneomorphae</taxon>
        <taxon>Entelegynae</taxon>
        <taxon>Araneoidea</taxon>
        <taxon>Nephilidae</taxon>
        <taxon>Trichonephila</taxon>
    </lineage>
</organism>
<comment type="caution">
    <text evidence="1">The sequence shown here is derived from an EMBL/GenBank/DDBJ whole genome shotgun (WGS) entry which is preliminary data.</text>
</comment>